<evidence type="ECO:0000256" key="1">
    <source>
        <dbReference type="ARBA" id="ARBA00004141"/>
    </source>
</evidence>
<dbReference type="InterPro" id="IPR007271">
    <property type="entry name" value="Nuc_sug_transpt"/>
</dbReference>
<feature type="transmembrane region" description="Helical" evidence="5">
    <location>
        <begin position="270"/>
        <end position="292"/>
    </location>
</feature>
<feature type="transmembrane region" description="Helical" evidence="5">
    <location>
        <begin position="184"/>
        <end position="204"/>
    </location>
</feature>
<keyword evidence="7" id="KW-1185">Reference proteome</keyword>
<name>D8LZU6_BLAHO</name>
<evidence type="ECO:0008006" key="8">
    <source>
        <dbReference type="Google" id="ProtNLM"/>
    </source>
</evidence>
<dbReference type="Gene3D" id="1.10.3730.20">
    <property type="match status" value="1"/>
</dbReference>
<dbReference type="Pfam" id="PF04142">
    <property type="entry name" value="Nuc_sug_transp"/>
    <property type="match status" value="1"/>
</dbReference>
<feature type="transmembrane region" description="Helical" evidence="5">
    <location>
        <begin position="25"/>
        <end position="44"/>
    </location>
</feature>
<feature type="transmembrane region" description="Helical" evidence="5">
    <location>
        <begin position="99"/>
        <end position="120"/>
    </location>
</feature>
<dbReference type="PIRSF" id="PIRSF005799">
    <property type="entry name" value="UDP-gal_transpt"/>
    <property type="match status" value="1"/>
</dbReference>
<dbReference type="GeneID" id="24918761"/>
<dbReference type="OMA" id="AIMYVIQ"/>
<dbReference type="FunCoup" id="D8LZU6">
    <property type="interactions" value="6"/>
</dbReference>
<dbReference type="PANTHER" id="PTHR10231">
    <property type="entry name" value="NUCLEOTIDE-SUGAR TRANSMEMBRANE TRANSPORTER"/>
    <property type="match status" value="1"/>
</dbReference>
<feature type="transmembrane region" description="Helical" evidence="5">
    <location>
        <begin position="153"/>
        <end position="172"/>
    </location>
</feature>
<dbReference type="OrthoDB" id="408493at2759"/>
<dbReference type="NCBIfam" id="TIGR00803">
    <property type="entry name" value="nst"/>
    <property type="match status" value="1"/>
</dbReference>
<feature type="transmembrane region" description="Helical" evidence="5">
    <location>
        <begin position="243"/>
        <end position="263"/>
    </location>
</feature>
<dbReference type="SUPFAM" id="SSF103481">
    <property type="entry name" value="Multidrug resistance efflux transporter EmrE"/>
    <property type="match status" value="1"/>
</dbReference>
<reference evidence="6" key="1">
    <citation type="submission" date="2010-02" db="EMBL/GenBank/DDBJ databases">
        <title>Sequencing and annotation of the Blastocystis hominis genome.</title>
        <authorList>
            <person name="Wincker P."/>
        </authorList>
    </citation>
    <scope>NUCLEOTIDE SEQUENCE</scope>
    <source>
        <strain evidence="6">Singapore isolate B</strain>
    </source>
</reference>
<proteinExistence type="predicted"/>
<dbReference type="RefSeq" id="XP_012895383.1">
    <property type="nucleotide sequence ID" value="XM_013039929.1"/>
</dbReference>
<keyword evidence="4 5" id="KW-0472">Membrane</keyword>
<comment type="subcellular location">
    <subcellularLocation>
        <location evidence="1">Membrane</location>
        <topology evidence="1">Multi-pass membrane protein</topology>
    </subcellularLocation>
</comment>
<feature type="transmembrane region" description="Helical" evidence="5">
    <location>
        <begin position="126"/>
        <end position="146"/>
    </location>
</feature>
<accession>D8LZU6</accession>
<dbReference type="EMBL" id="FN668641">
    <property type="protein sequence ID" value="CBK21335.2"/>
    <property type="molecule type" value="Genomic_DNA"/>
</dbReference>
<evidence type="ECO:0000313" key="6">
    <source>
        <dbReference type="EMBL" id="CBK21335.2"/>
    </source>
</evidence>
<keyword evidence="3 5" id="KW-1133">Transmembrane helix</keyword>
<dbReference type="GO" id="GO:0015165">
    <property type="term" value="F:pyrimidine nucleotide-sugar transmembrane transporter activity"/>
    <property type="evidence" value="ECO:0007669"/>
    <property type="project" value="InterPro"/>
</dbReference>
<keyword evidence="2 5" id="KW-0812">Transmembrane</keyword>
<protein>
    <recommendedName>
        <fullName evidence="8">Nucleotide-sugar transporter</fullName>
    </recommendedName>
</protein>
<dbReference type="Proteomes" id="UP000008312">
    <property type="component" value="Unassembled WGS sequence"/>
</dbReference>
<feature type="transmembrane region" description="Helical" evidence="5">
    <location>
        <begin position="56"/>
        <end position="75"/>
    </location>
</feature>
<evidence type="ECO:0000256" key="5">
    <source>
        <dbReference type="SAM" id="Phobius"/>
    </source>
</evidence>
<evidence type="ECO:0000256" key="2">
    <source>
        <dbReference type="ARBA" id="ARBA00022692"/>
    </source>
</evidence>
<sequence length="332" mass="37007">MMQEKLTGVEEKGSKSSMMEENMKYISLAMLIFMNTAQVIFMRYARTVSAETYNSMTAVIMGEVMKIIMSFLLMVNDNRSAHKAVSALVEQARENTREVLFQSVPALLYTIQNFFMYVAISNLDAGIFQICTRMKILITALLSVLILGKKLRFLQWVSLFLLVLGVIIIKGVSGGKTSENMNFTVGFVAVLISSTSSSLAGVFMEKMFKDRKLTVWNRNFWLAVWSFNPQIVYPSVFFKNYNIWAWIAITLLAVGGLVIGLVLKYADNILKAFAGSASILFSTLISCMLFHTKINARFGVGAAIVMVAVVLYSYGAKGVQYKPLPKVETPAV</sequence>
<gene>
    <name evidence="6" type="ORF">GSBLH_T00001512001</name>
</gene>
<dbReference type="GO" id="GO:0000139">
    <property type="term" value="C:Golgi membrane"/>
    <property type="evidence" value="ECO:0007669"/>
    <property type="project" value="InterPro"/>
</dbReference>
<dbReference type="AlphaFoldDB" id="D8LZU6"/>
<dbReference type="InParanoid" id="D8LZU6"/>
<dbReference type="InterPro" id="IPR037185">
    <property type="entry name" value="EmrE-like"/>
</dbReference>
<evidence type="ECO:0000256" key="4">
    <source>
        <dbReference type="ARBA" id="ARBA00023136"/>
    </source>
</evidence>
<evidence type="ECO:0000256" key="3">
    <source>
        <dbReference type="ARBA" id="ARBA00022989"/>
    </source>
</evidence>
<evidence type="ECO:0000313" key="7">
    <source>
        <dbReference type="Proteomes" id="UP000008312"/>
    </source>
</evidence>
<organism evidence="6">
    <name type="scientific">Blastocystis hominis</name>
    <dbReference type="NCBI Taxonomy" id="12968"/>
    <lineage>
        <taxon>Eukaryota</taxon>
        <taxon>Sar</taxon>
        <taxon>Stramenopiles</taxon>
        <taxon>Bigyra</taxon>
        <taxon>Opalozoa</taxon>
        <taxon>Opalinata</taxon>
        <taxon>Blastocystidae</taxon>
        <taxon>Blastocystis</taxon>
    </lineage>
</organism>
<feature type="transmembrane region" description="Helical" evidence="5">
    <location>
        <begin position="298"/>
        <end position="316"/>
    </location>
</feature>